<reference evidence="1" key="2">
    <citation type="submission" date="2023-06" db="EMBL/GenBank/DDBJ databases">
        <authorList>
            <consortium name="Lawrence Berkeley National Laboratory"/>
            <person name="Haridas S."/>
            <person name="Hensen N."/>
            <person name="Bonometti L."/>
            <person name="Westerberg I."/>
            <person name="Brannstrom I.O."/>
            <person name="Guillou S."/>
            <person name="Cros-Aarteil S."/>
            <person name="Calhoun S."/>
            <person name="Kuo A."/>
            <person name="Mondo S."/>
            <person name="Pangilinan J."/>
            <person name="Riley R."/>
            <person name="Labutti K."/>
            <person name="Andreopoulos B."/>
            <person name="Lipzen A."/>
            <person name="Chen C."/>
            <person name="Yanf M."/>
            <person name="Daum C."/>
            <person name="Ng V."/>
            <person name="Clum A."/>
            <person name="Steindorff A."/>
            <person name="Ohm R."/>
            <person name="Martin F."/>
            <person name="Silar P."/>
            <person name="Natvig D."/>
            <person name="Lalanne C."/>
            <person name="Gautier V."/>
            <person name="Ament-Velasquez S.L."/>
            <person name="Kruys A."/>
            <person name="Hutchinson M.I."/>
            <person name="Powell A.J."/>
            <person name="Barry K."/>
            <person name="Miller A.N."/>
            <person name="Grigoriev I.V."/>
            <person name="Debuchy R."/>
            <person name="Gladieux P."/>
            <person name="Thoren M.H."/>
            <person name="Johannesson H."/>
        </authorList>
    </citation>
    <scope>NUCLEOTIDE SEQUENCE</scope>
    <source>
        <strain evidence="1">CBS 955.72</strain>
    </source>
</reference>
<reference evidence="1" key="1">
    <citation type="journal article" date="2023" name="Mol. Phylogenet. Evol.">
        <title>Genome-scale phylogeny and comparative genomics of the fungal order Sordariales.</title>
        <authorList>
            <person name="Hensen N."/>
            <person name="Bonometti L."/>
            <person name="Westerberg I."/>
            <person name="Brannstrom I.O."/>
            <person name="Guillou S."/>
            <person name="Cros-Aarteil S."/>
            <person name="Calhoun S."/>
            <person name="Haridas S."/>
            <person name="Kuo A."/>
            <person name="Mondo S."/>
            <person name="Pangilinan J."/>
            <person name="Riley R."/>
            <person name="LaButti K."/>
            <person name="Andreopoulos B."/>
            <person name="Lipzen A."/>
            <person name="Chen C."/>
            <person name="Yan M."/>
            <person name="Daum C."/>
            <person name="Ng V."/>
            <person name="Clum A."/>
            <person name="Steindorff A."/>
            <person name="Ohm R.A."/>
            <person name="Martin F."/>
            <person name="Silar P."/>
            <person name="Natvig D.O."/>
            <person name="Lalanne C."/>
            <person name="Gautier V."/>
            <person name="Ament-Velasquez S.L."/>
            <person name="Kruys A."/>
            <person name="Hutchinson M.I."/>
            <person name="Powell A.J."/>
            <person name="Barry K."/>
            <person name="Miller A.N."/>
            <person name="Grigoriev I.V."/>
            <person name="Debuchy R."/>
            <person name="Gladieux P."/>
            <person name="Hiltunen Thoren M."/>
            <person name="Johannesson H."/>
        </authorList>
    </citation>
    <scope>NUCLEOTIDE SEQUENCE</scope>
    <source>
        <strain evidence="1">CBS 955.72</strain>
    </source>
</reference>
<comment type="caution">
    <text evidence="1">The sequence shown here is derived from an EMBL/GenBank/DDBJ whole genome shotgun (WGS) entry which is preliminary data.</text>
</comment>
<gene>
    <name evidence="1" type="ORF">B0T25DRAFT_554137</name>
</gene>
<evidence type="ECO:0000313" key="2">
    <source>
        <dbReference type="Proteomes" id="UP001275084"/>
    </source>
</evidence>
<name>A0AAJ0HCX7_9PEZI</name>
<dbReference type="Proteomes" id="UP001275084">
    <property type="component" value="Unassembled WGS sequence"/>
</dbReference>
<protein>
    <submittedName>
        <fullName evidence="1">Uncharacterized protein</fullName>
    </submittedName>
</protein>
<evidence type="ECO:0000313" key="1">
    <source>
        <dbReference type="EMBL" id="KAK3347302.1"/>
    </source>
</evidence>
<organism evidence="1 2">
    <name type="scientific">Lasiosphaeria hispida</name>
    <dbReference type="NCBI Taxonomy" id="260671"/>
    <lineage>
        <taxon>Eukaryota</taxon>
        <taxon>Fungi</taxon>
        <taxon>Dikarya</taxon>
        <taxon>Ascomycota</taxon>
        <taxon>Pezizomycotina</taxon>
        <taxon>Sordariomycetes</taxon>
        <taxon>Sordariomycetidae</taxon>
        <taxon>Sordariales</taxon>
        <taxon>Lasiosphaeriaceae</taxon>
        <taxon>Lasiosphaeria</taxon>
    </lineage>
</organism>
<dbReference type="EMBL" id="JAUIQD010000006">
    <property type="protein sequence ID" value="KAK3347302.1"/>
    <property type="molecule type" value="Genomic_DNA"/>
</dbReference>
<sequence>MLLKKGRLSKLTNDTEQNLVLAPGAFWGHLQLLATWPPTSFFFRESSTQTHHLQFLLPHESLNLRTYNFLHQLFFSSSRTYLPCRAVKGQTMDPTPEGGIRHRNT</sequence>
<accession>A0AAJ0HCX7</accession>
<proteinExistence type="predicted"/>
<keyword evidence="2" id="KW-1185">Reference proteome</keyword>
<dbReference type="AlphaFoldDB" id="A0AAJ0HCX7"/>